<dbReference type="GO" id="GO:0050380">
    <property type="term" value="F:undecaprenyl-diphosphatase activity"/>
    <property type="evidence" value="ECO:0007669"/>
    <property type="project" value="UniProtKB-EC"/>
</dbReference>
<evidence type="ECO:0000256" key="9">
    <source>
        <dbReference type="ARBA" id="ARBA00023136"/>
    </source>
</evidence>
<evidence type="ECO:0000313" key="15">
    <source>
        <dbReference type="EMBL" id="THF58871.1"/>
    </source>
</evidence>
<keyword evidence="9 14" id="KW-0472">Membrane</keyword>
<keyword evidence="14" id="KW-0133">Cell shape</keyword>
<keyword evidence="16" id="KW-1185">Reference proteome</keyword>
<dbReference type="EC" id="3.6.1.27" evidence="3 14"/>
<dbReference type="NCBIfam" id="NF001390">
    <property type="entry name" value="PRK00281.1-4"/>
    <property type="match status" value="1"/>
</dbReference>
<feature type="transmembrane region" description="Helical" evidence="14">
    <location>
        <begin position="45"/>
        <end position="63"/>
    </location>
</feature>
<keyword evidence="10 14" id="KW-0046">Antibiotic resistance</keyword>
<feature type="transmembrane region" description="Helical" evidence="14">
    <location>
        <begin position="185"/>
        <end position="207"/>
    </location>
</feature>
<evidence type="ECO:0000256" key="11">
    <source>
        <dbReference type="ARBA" id="ARBA00032707"/>
    </source>
</evidence>
<comment type="subcellular location">
    <subcellularLocation>
        <location evidence="1 14">Cell membrane</location>
        <topology evidence="1 14">Multi-pass membrane protein</topology>
    </subcellularLocation>
</comment>
<keyword evidence="5 14" id="KW-1003">Cell membrane</keyword>
<keyword evidence="14" id="KW-0961">Cell wall biogenesis/degradation</keyword>
<proteinExistence type="inferred from homology"/>
<evidence type="ECO:0000256" key="1">
    <source>
        <dbReference type="ARBA" id="ARBA00004651"/>
    </source>
</evidence>
<name>A0ABY2QA82_9HYPH</name>
<evidence type="ECO:0000256" key="13">
    <source>
        <dbReference type="ARBA" id="ARBA00047594"/>
    </source>
</evidence>
<evidence type="ECO:0000313" key="16">
    <source>
        <dbReference type="Proteomes" id="UP000306441"/>
    </source>
</evidence>
<keyword evidence="7 14" id="KW-0378">Hydrolase</keyword>
<evidence type="ECO:0000256" key="2">
    <source>
        <dbReference type="ARBA" id="ARBA00010621"/>
    </source>
</evidence>
<dbReference type="RefSeq" id="WP_136354376.1">
    <property type="nucleotide sequence ID" value="NZ_SSNY01000002.1"/>
</dbReference>
<feature type="transmembrane region" description="Helical" evidence="14">
    <location>
        <begin position="227"/>
        <end position="249"/>
    </location>
</feature>
<evidence type="ECO:0000256" key="4">
    <source>
        <dbReference type="ARBA" id="ARBA00021581"/>
    </source>
</evidence>
<accession>A0ABY2QA82</accession>
<gene>
    <name evidence="14" type="primary">uppP</name>
    <name evidence="15" type="ORF">E6C48_04250</name>
</gene>
<comment type="similarity">
    <text evidence="2 14">Belongs to the UppP family.</text>
</comment>
<evidence type="ECO:0000256" key="8">
    <source>
        <dbReference type="ARBA" id="ARBA00022989"/>
    </source>
</evidence>
<evidence type="ECO:0000256" key="3">
    <source>
        <dbReference type="ARBA" id="ARBA00012374"/>
    </source>
</evidence>
<keyword evidence="6 14" id="KW-0812">Transmembrane</keyword>
<feature type="transmembrane region" description="Helical" evidence="14">
    <location>
        <begin position="156"/>
        <end position="173"/>
    </location>
</feature>
<comment type="caution">
    <text evidence="15">The sequence shown here is derived from an EMBL/GenBank/DDBJ whole genome shotgun (WGS) entry which is preliminary data.</text>
</comment>
<comment type="catalytic activity">
    <reaction evidence="13 14">
        <text>di-trans,octa-cis-undecaprenyl diphosphate + H2O = di-trans,octa-cis-undecaprenyl phosphate + phosphate + H(+)</text>
        <dbReference type="Rhea" id="RHEA:28094"/>
        <dbReference type="ChEBI" id="CHEBI:15377"/>
        <dbReference type="ChEBI" id="CHEBI:15378"/>
        <dbReference type="ChEBI" id="CHEBI:43474"/>
        <dbReference type="ChEBI" id="CHEBI:58405"/>
        <dbReference type="ChEBI" id="CHEBI:60392"/>
        <dbReference type="EC" id="3.6.1.27"/>
    </reaction>
</comment>
<evidence type="ECO:0000256" key="12">
    <source>
        <dbReference type="ARBA" id="ARBA00032932"/>
    </source>
</evidence>
<feature type="transmembrane region" description="Helical" evidence="14">
    <location>
        <begin position="83"/>
        <end position="105"/>
    </location>
</feature>
<keyword evidence="14" id="KW-0573">Peptidoglycan synthesis</keyword>
<reference evidence="15 16" key="1">
    <citation type="submission" date="2019-04" db="EMBL/GenBank/DDBJ databases">
        <title>Mesorhizobium composti sp. nov., isolated from compost.</title>
        <authorList>
            <person name="Lin S.-Y."/>
            <person name="Hameed A."/>
            <person name="Hsieh Y.-T."/>
            <person name="Young C.-C."/>
        </authorList>
    </citation>
    <scope>NUCLEOTIDE SEQUENCE [LARGE SCALE GENOMIC DNA]</scope>
    <source>
        <strain evidence="15 16">CC-YTH430</strain>
    </source>
</reference>
<dbReference type="Proteomes" id="UP000306441">
    <property type="component" value="Unassembled WGS sequence"/>
</dbReference>
<feature type="transmembrane region" description="Helical" evidence="14">
    <location>
        <begin position="294"/>
        <end position="311"/>
    </location>
</feature>
<dbReference type="Pfam" id="PF02673">
    <property type="entry name" value="BacA"/>
    <property type="match status" value="2"/>
</dbReference>
<feature type="transmembrane region" description="Helical" evidence="14">
    <location>
        <begin position="261"/>
        <end position="282"/>
    </location>
</feature>
<comment type="miscellaneous">
    <text evidence="14">Bacitracin is thought to be involved in the inhibition of peptidoglycan synthesis by sequestering undecaprenyl diphosphate, thereby reducing the pool of lipid carrier available.</text>
</comment>
<evidence type="ECO:0000256" key="14">
    <source>
        <dbReference type="HAMAP-Rule" id="MF_01006"/>
    </source>
</evidence>
<dbReference type="EMBL" id="SSNY01000002">
    <property type="protein sequence ID" value="THF58871.1"/>
    <property type="molecule type" value="Genomic_DNA"/>
</dbReference>
<keyword evidence="8 14" id="KW-1133">Transmembrane helix</keyword>
<dbReference type="NCBIfam" id="NF001389">
    <property type="entry name" value="PRK00281.1-2"/>
    <property type="match status" value="1"/>
</dbReference>
<evidence type="ECO:0000256" key="6">
    <source>
        <dbReference type="ARBA" id="ARBA00022692"/>
    </source>
</evidence>
<feature type="transmembrane region" description="Helical" evidence="14">
    <location>
        <begin position="126"/>
        <end position="144"/>
    </location>
</feature>
<evidence type="ECO:0000256" key="10">
    <source>
        <dbReference type="ARBA" id="ARBA00023251"/>
    </source>
</evidence>
<evidence type="ECO:0000256" key="5">
    <source>
        <dbReference type="ARBA" id="ARBA00022475"/>
    </source>
</evidence>
<sequence length="312" mass="34033">MDSQTLIEALLLGLLEGFTEFLPVSSTGHILLAGHFLGFNSTGKVFEVLIQLGAILAILSVYANRFWDFIRRPDAFARLVDVAVGVVAALIWLAGCTWELLVSVFRRKRPNLFLPPERSSDHSVRLMVAVVLAFLPAAVIGVILHDFIKTVLFETPKLICIMLILGGIVLLWIDRLDLKPRVHDASELSIPLALKIGLFQCLAMIPGTSRSGATIVGSMLMGVDKRAAAEFSFFLAMPTMLGAFTLDLLKNRHLLSAADFPVIAVGFIAAFITAVIAVRSLLGYVSRHGYALFGWWRLIVGGLGLIALYVFG</sequence>
<dbReference type="PANTHER" id="PTHR30622">
    <property type="entry name" value="UNDECAPRENYL-DIPHOSPHATASE"/>
    <property type="match status" value="1"/>
</dbReference>
<comment type="function">
    <text evidence="14">Catalyzes the dephosphorylation of undecaprenyl diphosphate (UPP). Confers resistance to bacitracin.</text>
</comment>
<protein>
    <recommendedName>
        <fullName evidence="4 14">Undecaprenyl-diphosphatase</fullName>
        <ecNumber evidence="3 14">3.6.1.27</ecNumber>
    </recommendedName>
    <alternativeName>
        <fullName evidence="12 14">Bacitracin resistance protein</fullName>
    </alternativeName>
    <alternativeName>
        <fullName evidence="11 14">Undecaprenyl pyrophosphate phosphatase</fullName>
    </alternativeName>
</protein>
<dbReference type="PANTHER" id="PTHR30622:SF3">
    <property type="entry name" value="UNDECAPRENYL-DIPHOSPHATASE"/>
    <property type="match status" value="1"/>
</dbReference>
<dbReference type="InterPro" id="IPR003824">
    <property type="entry name" value="UppP"/>
</dbReference>
<organism evidence="15 16">
    <name type="scientific">Ollibium composti</name>
    <dbReference type="NCBI Taxonomy" id="2675109"/>
    <lineage>
        <taxon>Bacteria</taxon>
        <taxon>Pseudomonadati</taxon>
        <taxon>Pseudomonadota</taxon>
        <taxon>Alphaproteobacteria</taxon>
        <taxon>Hyphomicrobiales</taxon>
        <taxon>Phyllobacteriaceae</taxon>
        <taxon>Ollibium</taxon>
    </lineage>
</organism>
<evidence type="ECO:0000256" key="7">
    <source>
        <dbReference type="ARBA" id="ARBA00022801"/>
    </source>
</evidence>
<dbReference type="HAMAP" id="MF_01006">
    <property type="entry name" value="Undec_diphosphatase"/>
    <property type="match status" value="1"/>
</dbReference>